<protein>
    <submittedName>
        <fullName evidence="1">Uncharacterized protein</fullName>
    </submittedName>
</protein>
<dbReference type="RefSeq" id="WP_191734366.1">
    <property type="nucleotide sequence ID" value="NZ_JACSPR010000011.1"/>
</dbReference>
<comment type="caution">
    <text evidence="1">The sequence shown here is derived from an EMBL/GenBank/DDBJ whole genome shotgun (WGS) entry which is preliminary data.</text>
</comment>
<proteinExistence type="predicted"/>
<gene>
    <name evidence="1" type="ORF">H9627_12475</name>
</gene>
<sequence>MSRQWIFITYFILEQGDEEAAYETYRGRIRRLTALEGVSVISVSRGLRQDDKGTRWESLAAQYQIEHDGESPANHVLCKVLTSVELEETADFEQVGEALVMDDPYVPVDRYPSCVEAIEQFDPASPH</sequence>
<dbReference type="EMBL" id="JACSPR010000011">
    <property type="protein sequence ID" value="MBD8031122.1"/>
    <property type="molecule type" value="Genomic_DNA"/>
</dbReference>
<accession>A0A8I0HP96</accession>
<evidence type="ECO:0000313" key="2">
    <source>
        <dbReference type="Proteomes" id="UP000650224"/>
    </source>
</evidence>
<evidence type="ECO:0000313" key="1">
    <source>
        <dbReference type="EMBL" id="MBD8031122.1"/>
    </source>
</evidence>
<keyword evidence="2" id="KW-1185">Reference proteome</keyword>
<name>A0A8I0HP96_9CORY</name>
<dbReference type="AlphaFoldDB" id="A0A8I0HP96"/>
<reference evidence="1 2" key="1">
    <citation type="submission" date="2020-08" db="EMBL/GenBank/DDBJ databases">
        <title>A Genomic Blueprint of the Chicken Gut Microbiome.</title>
        <authorList>
            <person name="Gilroy R."/>
            <person name="Ravi A."/>
            <person name="Getino M."/>
            <person name="Pursley I."/>
            <person name="Horton D.L."/>
            <person name="Alikhan N.-F."/>
            <person name="Baker D."/>
            <person name="Gharbi K."/>
            <person name="Hall N."/>
            <person name="Watson M."/>
            <person name="Adriaenssens E.M."/>
            <person name="Foster-Nyarko E."/>
            <person name="Jarju S."/>
            <person name="Secka A."/>
            <person name="Antonio M."/>
            <person name="Oren A."/>
            <person name="Chaudhuri R."/>
            <person name="La Ragione R.M."/>
            <person name="Hildebrand F."/>
            <person name="Pallen M.J."/>
        </authorList>
    </citation>
    <scope>NUCLEOTIDE SEQUENCE [LARGE SCALE GENOMIC DNA]</scope>
    <source>
        <strain evidence="1 2">Sa1YVA5</strain>
    </source>
</reference>
<organism evidence="1 2">
    <name type="scientific">Corynebacterium gallinarum</name>
    <dbReference type="NCBI Taxonomy" id="2762214"/>
    <lineage>
        <taxon>Bacteria</taxon>
        <taxon>Bacillati</taxon>
        <taxon>Actinomycetota</taxon>
        <taxon>Actinomycetes</taxon>
        <taxon>Mycobacteriales</taxon>
        <taxon>Corynebacteriaceae</taxon>
        <taxon>Corynebacterium</taxon>
    </lineage>
</organism>
<dbReference type="Proteomes" id="UP000650224">
    <property type="component" value="Unassembled WGS sequence"/>
</dbReference>